<evidence type="ECO:0000313" key="7">
    <source>
        <dbReference type="Proteomes" id="UP000738359"/>
    </source>
</evidence>
<evidence type="ECO:0000259" key="5">
    <source>
        <dbReference type="Pfam" id="PF16653"/>
    </source>
</evidence>
<dbReference type="InterPro" id="IPR005097">
    <property type="entry name" value="Sacchrp_dh_NADP-bd"/>
</dbReference>
<evidence type="ECO:0000256" key="2">
    <source>
        <dbReference type="ARBA" id="ARBA00023002"/>
    </source>
</evidence>
<accession>A0A9P6ITP4</accession>
<dbReference type="FunFam" id="3.30.360.10:FF:000008">
    <property type="entry name" value="Alpha-aminoadipic semialdehyde synthase, mitochondrial"/>
    <property type="match status" value="1"/>
</dbReference>
<dbReference type="PANTHER" id="PTHR11133:SF22">
    <property type="entry name" value="ALPHA-AMINOADIPIC SEMIALDEHYDE SYNTHASE, MITOCHONDRIAL"/>
    <property type="match status" value="1"/>
</dbReference>
<dbReference type="FunFam" id="1.10.1870.10:FF:000002">
    <property type="entry name" value="Saccharopine dehydrogenase Lys9"/>
    <property type="match status" value="1"/>
</dbReference>
<dbReference type="Proteomes" id="UP000738359">
    <property type="component" value="Unassembled WGS sequence"/>
</dbReference>
<keyword evidence="2" id="KW-0560">Oxidoreductase</keyword>
<proteinExistence type="predicted"/>
<dbReference type="OrthoDB" id="10059875at2759"/>
<dbReference type="GO" id="GO:0019878">
    <property type="term" value="P:lysine biosynthetic process via aminoadipic acid"/>
    <property type="evidence" value="ECO:0007669"/>
    <property type="project" value="TreeGrafter"/>
</dbReference>
<evidence type="ECO:0000313" key="6">
    <source>
        <dbReference type="EMBL" id="KAF9947532.1"/>
    </source>
</evidence>
<dbReference type="InterPro" id="IPR036291">
    <property type="entry name" value="NAD(P)-bd_dom_sf"/>
</dbReference>
<dbReference type="GO" id="GO:0004753">
    <property type="term" value="F:saccharopine dehydrogenase activity"/>
    <property type="evidence" value="ECO:0007669"/>
    <property type="project" value="TreeGrafter"/>
</dbReference>
<comment type="caution">
    <text evidence="6">The sequence shown here is derived from an EMBL/GenBank/DDBJ whole genome shotgun (WGS) entry which is preliminary data.</text>
</comment>
<dbReference type="Gene3D" id="3.40.50.720">
    <property type="entry name" value="NAD(P)-binding Rossmann-like Domain"/>
    <property type="match status" value="1"/>
</dbReference>
<reference evidence="6" key="1">
    <citation type="journal article" date="2020" name="Fungal Divers.">
        <title>Resolving the Mortierellaceae phylogeny through synthesis of multi-gene phylogenetics and phylogenomics.</title>
        <authorList>
            <person name="Vandepol N."/>
            <person name="Liber J."/>
            <person name="Desiro A."/>
            <person name="Na H."/>
            <person name="Kennedy M."/>
            <person name="Barry K."/>
            <person name="Grigoriev I.V."/>
            <person name="Miller A.N."/>
            <person name="O'Donnell K."/>
            <person name="Stajich J.E."/>
            <person name="Bonito G."/>
        </authorList>
    </citation>
    <scope>NUCLEOTIDE SEQUENCE</scope>
    <source>
        <strain evidence="6">CK1249</strain>
    </source>
</reference>
<organism evidence="6 7">
    <name type="scientific">Mortierella alpina</name>
    <name type="common">Oleaginous fungus</name>
    <name type="synonym">Mortierella renispora</name>
    <dbReference type="NCBI Taxonomy" id="64518"/>
    <lineage>
        <taxon>Eukaryota</taxon>
        <taxon>Fungi</taxon>
        <taxon>Fungi incertae sedis</taxon>
        <taxon>Mucoromycota</taxon>
        <taxon>Mortierellomycotina</taxon>
        <taxon>Mortierellomycetes</taxon>
        <taxon>Mortierellales</taxon>
        <taxon>Mortierellaceae</taxon>
        <taxon>Mortierella</taxon>
    </lineage>
</organism>
<feature type="domain" description="Saccharopine dehydrogenase NADP binding" evidence="4">
    <location>
        <begin position="40"/>
        <end position="139"/>
    </location>
</feature>
<dbReference type="Gene3D" id="1.10.1870.10">
    <property type="entry name" value="Domain 3, Saccharopine reductase"/>
    <property type="match status" value="1"/>
</dbReference>
<dbReference type="GO" id="GO:0005737">
    <property type="term" value="C:cytoplasm"/>
    <property type="evidence" value="ECO:0007669"/>
    <property type="project" value="TreeGrafter"/>
</dbReference>
<evidence type="ECO:0000259" key="4">
    <source>
        <dbReference type="Pfam" id="PF03435"/>
    </source>
</evidence>
<dbReference type="EMBL" id="JAAAHY010001654">
    <property type="protein sequence ID" value="KAF9947532.1"/>
    <property type="molecule type" value="Genomic_DNA"/>
</dbReference>
<dbReference type="SUPFAM" id="SSF55347">
    <property type="entry name" value="Glyceraldehyde-3-phosphate dehydrogenase-like, C-terminal domain"/>
    <property type="match status" value="1"/>
</dbReference>
<keyword evidence="1" id="KW-0521">NADP</keyword>
<keyword evidence="7" id="KW-1185">Reference proteome</keyword>
<dbReference type="InterPro" id="IPR032095">
    <property type="entry name" value="Sacchrp_dh-like_C"/>
</dbReference>
<evidence type="ECO:0000256" key="3">
    <source>
        <dbReference type="ARBA" id="ARBA00023154"/>
    </source>
</evidence>
<name>A0A9P6ITP4_MORAP</name>
<keyword evidence="3" id="KW-0457">Lysine biosynthesis</keyword>
<dbReference type="PANTHER" id="PTHR11133">
    <property type="entry name" value="SACCHAROPINE DEHYDROGENASE"/>
    <property type="match status" value="1"/>
</dbReference>
<evidence type="ECO:0000256" key="1">
    <source>
        <dbReference type="ARBA" id="ARBA00022857"/>
    </source>
</evidence>
<feature type="domain" description="Saccharopine dehydrogenase-like C-terminal" evidence="5">
    <location>
        <begin position="143"/>
        <end position="459"/>
    </location>
</feature>
<dbReference type="Pfam" id="PF03435">
    <property type="entry name" value="Sacchrp_dh_NADP"/>
    <property type="match status" value="1"/>
</dbReference>
<gene>
    <name evidence="6" type="primary">LYS9</name>
    <name evidence="6" type="ORF">BGZ70_002634</name>
</gene>
<dbReference type="AlphaFoldDB" id="A0A9P6ITP4"/>
<dbReference type="Gene3D" id="3.30.360.10">
    <property type="entry name" value="Dihydrodipicolinate Reductase, domain 2"/>
    <property type="match status" value="1"/>
</dbReference>
<dbReference type="Pfam" id="PF16653">
    <property type="entry name" value="Sacchrp_dh_C"/>
    <property type="match status" value="1"/>
</dbReference>
<sequence length="466" mass="50815">MASKKILLLGSGFVAEPCVEYLCRRPERSERKLGGVRVCQRFDYSSSGHLAARRLAIAQDLAAGYTNTSAISLDVNDETALEAAIAEHDIVISLIPYTHHAQVIKAAIKSKTNVVTTSYVSPAMMAYDEAAKAAGVVVMNEIGVDPGVDHLYALKTINEVHAEGGKVLSFLSYCGGLPAPEASNNPLGYKFSWSSRGVLLALKNNAKFWENGEIVEYSGNDLMNSAKPIPIYPAFAFVGYPNRDSSPYKERYNIPEAHTILRGTLRYAGFPEFVKTLVDIGFLDDSAQDFLAPSAPEIAWNEVVAKRLDAANSSESELTQLIKEKSSVKGDDIERIIKGMKWLGMFSATPVHRRGNYLDTLCATLEDKMMYAKGERDMVMLQHKFEVELKDGTKQTRTSTILEYGNPEGASAMARLVGMPCGVATQLVLDGVIKTPGILAPMTAELNDPLIKGIEAEGVVCHEEIL</sequence>
<dbReference type="InterPro" id="IPR051168">
    <property type="entry name" value="AASS"/>
</dbReference>
<protein>
    <submittedName>
        <fullName evidence="6">Saccharopine dehydrogenase (NADP+, L-glutamate-forming)</fullName>
    </submittedName>
</protein>
<keyword evidence="3" id="KW-0028">Amino-acid biosynthesis</keyword>
<dbReference type="SUPFAM" id="SSF51735">
    <property type="entry name" value="NAD(P)-binding Rossmann-fold domains"/>
    <property type="match status" value="1"/>
</dbReference>